<gene>
    <name evidence="1" type="ORF">SAMN05216234_1055</name>
</gene>
<reference evidence="1 2" key="1">
    <citation type="submission" date="2016-10" db="EMBL/GenBank/DDBJ databases">
        <authorList>
            <person name="de Groot N.N."/>
        </authorList>
    </citation>
    <scope>NUCLEOTIDE SEQUENCE [LARGE SCALE GENOMIC DNA]</scope>
    <source>
        <strain evidence="1 2">EP1-55-1</strain>
    </source>
</reference>
<evidence type="ECO:0008006" key="3">
    <source>
        <dbReference type="Google" id="ProtNLM"/>
    </source>
</evidence>
<dbReference type="OrthoDB" id="5356108at2"/>
<dbReference type="PROSITE" id="PS51257">
    <property type="entry name" value="PROKAR_LIPOPROTEIN"/>
    <property type="match status" value="1"/>
</dbReference>
<dbReference type="AlphaFoldDB" id="A0A1I5M637"/>
<dbReference type="Proteomes" id="UP000199227">
    <property type="component" value="Unassembled WGS sequence"/>
</dbReference>
<evidence type="ECO:0000313" key="1">
    <source>
        <dbReference type="EMBL" id="SFP04491.1"/>
    </source>
</evidence>
<dbReference type="STRING" id="223786.SAMN05216234_1055"/>
<accession>A0A1I5M637</accession>
<name>A0A1I5M637_9BACT</name>
<dbReference type="RefSeq" id="WP_143089681.1">
    <property type="nucleotide sequence ID" value="NZ_CP136592.1"/>
</dbReference>
<sequence length="76" mass="8824">MNKICIYIIFILLLLSLQGCIYFHEEGNGIHRFGVSTHKYRDCVEYYDAAGVYHRDCNEDVIEYGFTPTIQITIGE</sequence>
<protein>
    <recommendedName>
        <fullName evidence="3">Lipoprotein</fullName>
    </recommendedName>
</protein>
<keyword evidence="2" id="KW-1185">Reference proteome</keyword>
<dbReference type="EMBL" id="FOXB01000005">
    <property type="protein sequence ID" value="SFP04491.1"/>
    <property type="molecule type" value="Genomic_DNA"/>
</dbReference>
<organism evidence="1 2">
    <name type="scientific">Hydrogenimonas thermophila</name>
    <dbReference type="NCBI Taxonomy" id="223786"/>
    <lineage>
        <taxon>Bacteria</taxon>
        <taxon>Pseudomonadati</taxon>
        <taxon>Campylobacterota</taxon>
        <taxon>Epsilonproteobacteria</taxon>
        <taxon>Campylobacterales</taxon>
        <taxon>Hydrogenimonadaceae</taxon>
        <taxon>Hydrogenimonas</taxon>
    </lineage>
</organism>
<evidence type="ECO:0000313" key="2">
    <source>
        <dbReference type="Proteomes" id="UP000199227"/>
    </source>
</evidence>
<proteinExistence type="predicted"/>